<dbReference type="AlphaFoldDB" id="A0AA39JW20"/>
<dbReference type="SUPFAM" id="SSF53474">
    <property type="entry name" value="alpha/beta-Hydrolases"/>
    <property type="match status" value="1"/>
</dbReference>
<feature type="domain" description="Carboxylesterase type B" evidence="4">
    <location>
        <begin position="70"/>
        <end position="557"/>
    </location>
</feature>
<evidence type="ECO:0000313" key="5">
    <source>
        <dbReference type="EMBL" id="KAK0449843.1"/>
    </source>
</evidence>
<keyword evidence="6" id="KW-1185">Reference proteome</keyword>
<sequence length="595" mass="64725">MLSSDHQSLAQSFISLDLPIYPHHVGPSRPYKPSVGKVAHTIHLPNMAALVQLIGWFFLSLSFILVNGDPTATLPYGTFQGYYSGNLSLFLGVPFASPPLGSLRFAPPQAPVEVDGIQNATSFGAACPQQQSSIPDVLPFEISMGSPSNVSEDCLTLNVWAPITNASEPLPVAMWIYGGGFETGYTEAYDASDLVERSLILNEPVVFVSANYRVNAFGFLGGKEVQDAGLSNIGLRDQRFAMQWIQSYISIFGGDPTRVTLWGESAGAISVGLHLLYNGGTTDGLFRGVFMQSGAPWTTRNISYGQPTFDRIAHETGCNTSESVIDCLRDVPYDTLLAAINTLPSVFEYTSLNLAFQPYNDGLILDQNAQKAVQQGQFAHVPFVTGSCADEGTFFSLGSTNITTDPEFSDYVNTMYFPELTSRRMNDVSSAYPDDPAEGSPFGTGNNYTLTPEYKRIAAFNGDYSFQAPRRHFLNVASQTQPAWAYLYSRGNTTAYVGAYHGSDLTEFFSFGGSASNNDFIGTDALVNFATNLDPNYSPNTTGQGISLLETTSWSEWTSAQRMAEFTDSSPLLTFTTDTYRATAMQVLTNLSLQV</sequence>
<dbReference type="PROSITE" id="PS00941">
    <property type="entry name" value="CARBOXYLESTERASE_B_2"/>
    <property type="match status" value="1"/>
</dbReference>
<gene>
    <name evidence="5" type="ORF">EV420DRAFT_767163</name>
</gene>
<dbReference type="InterPro" id="IPR029058">
    <property type="entry name" value="AB_hydrolase_fold"/>
</dbReference>
<dbReference type="InterPro" id="IPR019826">
    <property type="entry name" value="Carboxylesterase_B_AS"/>
</dbReference>
<dbReference type="EMBL" id="JAUEPS010000037">
    <property type="protein sequence ID" value="KAK0449843.1"/>
    <property type="molecule type" value="Genomic_DNA"/>
</dbReference>
<dbReference type="GeneID" id="85366952"/>
<name>A0AA39JW20_ARMTA</name>
<dbReference type="GO" id="GO:0016787">
    <property type="term" value="F:hydrolase activity"/>
    <property type="evidence" value="ECO:0007669"/>
    <property type="project" value="UniProtKB-KW"/>
</dbReference>
<dbReference type="PANTHER" id="PTHR11559">
    <property type="entry name" value="CARBOXYLESTERASE"/>
    <property type="match status" value="1"/>
</dbReference>
<reference evidence="5" key="1">
    <citation type="submission" date="2023-06" db="EMBL/GenBank/DDBJ databases">
        <authorList>
            <consortium name="Lawrence Berkeley National Laboratory"/>
            <person name="Ahrendt S."/>
            <person name="Sahu N."/>
            <person name="Indic B."/>
            <person name="Wong-Bajracharya J."/>
            <person name="Merenyi Z."/>
            <person name="Ke H.-M."/>
            <person name="Monk M."/>
            <person name="Kocsube S."/>
            <person name="Drula E."/>
            <person name="Lipzen A."/>
            <person name="Balint B."/>
            <person name="Henrissat B."/>
            <person name="Andreopoulos B."/>
            <person name="Martin F.M."/>
            <person name="Harder C.B."/>
            <person name="Rigling D."/>
            <person name="Ford K.L."/>
            <person name="Foster G.D."/>
            <person name="Pangilinan J."/>
            <person name="Papanicolaou A."/>
            <person name="Barry K."/>
            <person name="LaButti K."/>
            <person name="Viragh M."/>
            <person name="Koriabine M."/>
            <person name="Yan M."/>
            <person name="Riley R."/>
            <person name="Champramary S."/>
            <person name="Plett K.L."/>
            <person name="Tsai I.J."/>
            <person name="Slot J."/>
            <person name="Sipos G."/>
            <person name="Plett J."/>
            <person name="Nagy L.G."/>
            <person name="Grigoriev I.V."/>
        </authorList>
    </citation>
    <scope>NUCLEOTIDE SEQUENCE</scope>
    <source>
        <strain evidence="5">CCBAS 213</strain>
    </source>
</reference>
<evidence type="ECO:0000313" key="6">
    <source>
        <dbReference type="Proteomes" id="UP001175211"/>
    </source>
</evidence>
<dbReference type="Proteomes" id="UP001175211">
    <property type="component" value="Unassembled WGS sequence"/>
</dbReference>
<evidence type="ECO:0000259" key="4">
    <source>
        <dbReference type="Pfam" id="PF00135"/>
    </source>
</evidence>
<dbReference type="InterPro" id="IPR002018">
    <property type="entry name" value="CarbesteraseB"/>
</dbReference>
<comment type="caution">
    <text evidence="5">The sequence shown here is derived from an EMBL/GenBank/DDBJ whole genome shotgun (WGS) entry which is preliminary data.</text>
</comment>
<evidence type="ECO:0000256" key="2">
    <source>
        <dbReference type="ARBA" id="ARBA00022801"/>
    </source>
</evidence>
<evidence type="ECO:0000256" key="3">
    <source>
        <dbReference type="RuleBase" id="RU361235"/>
    </source>
</evidence>
<organism evidence="5 6">
    <name type="scientific">Armillaria tabescens</name>
    <name type="common">Ringless honey mushroom</name>
    <name type="synonym">Agaricus tabescens</name>
    <dbReference type="NCBI Taxonomy" id="1929756"/>
    <lineage>
        <taxon>Eukaryota</taxon>
        <taxon>Fungi</taxon>
        <taxon>Dikarya</taxon>
        <taxon>Basidiomycota</taxon>
        <taxon>Agaricomycotina</taxon>
        <taxon>Agaricomycetes</taxon>
        <taxon>Agaricomycetidae</taxon>
        <taxon>Agaricales</taxon>
        <taxon>Marasmiineae</taxon>
        <taxon>Physalacriaceae</taxon>
        <taxon>Desarmillaria</taxon>
    </lineage>
</organism>
<keyword evidence="2 3" id="KW-0378">Hydrolase</keyword>
<dbReference type="RefSeq" id="XP_060327135.1">
    <property type="nucleotide sequence ID" value="XM_060483404.1"/>
</dbReference>
<dbReference type="Pfam" id="PF00135">
    <property type="entry name" value="COesterase"/>
    <property type="match status" value="1"/>
</dbReference>
<dbReference type="PROSITE" id="PS00122">
    <property type="entry name" value="CARBOXYLESTERASE_B_1"/>
    <property type="match status" value="1"/>
</dbReference>
<accession>A0AA39JW20</accession>
<evidence type="ECO:0000256" key="1">
    <source>
        <dbReference type="ARBA" id="ARBA00005964"/>
    </source>
</evidence>
<dbReference type="InterPro" id="IPR019819">
    <property type="entry name" value="Carboxylesterase_B_CS"/>
</dbReference>
<comment type="similarity">
    <text evidence="1 3">Belongs to the type-B carboxylesterase/lipase family.</text>
</comment>
<dbReference type="InterPro" id="IPR050309">
    <property type="entry name" value="Type-B_Carboxylest/Lipase"/>
</dbReference>
<dbReference type="EC" id="3.1.1.-" evidence="3"/>
<proteinExistence type="inferred from homology"/>
<protein>
    <recommendedName>
        <fullName evidence="3">Carboxylic ester hydrolase</fullName>
        <ecNumber evidence="3">3.1.1.-</ecNumber>
    </recommendedName>
</protein>
<dbReference type="Gene3D" id="3.40.50.1820">
    <property type="entry name" value="alpha/beta hydrolase"/>
    <property type="match status" value="1"/>
</dbReference>